<evidence type="ECO:0000256" key="6">
    <source>
        <dbReference type="ARBA" id="ARBA00022737"/>
    </source>
</evidence>
<feature type="domain" description="Ig-like" evidence="10">
    <location>
        <begin position="397"/>
        <end position="482"/>
    </location>
</feature>
<feature type="domain" description="Ig-like" evidence="10">
    <location>
        <begin position="1"/>
        <end position="37"/>
    </location>
</feature>
<reference evidence="11" key="3">
    <citation type="submission" date="2025-09" db="UniProtKB">
        <authorList>
            <consortium name="Ensembl"/>
        </authorList>
    </citation>
    <scope>IDENTIFICATION</scope>
</reference>
<dbReference type="InterPro" id="IPR036179">
    <property type="entry name" value="Ig-like_dom_sf"/>
</dbReference>
<evidence type="ECO:0000256" key="5">
    <source>
        <dbReference type="ARBA" id="ARBA00022553"/>
    </source>
</evidence>
<feature type="domain" description="Ig-like" evidence="10">
    <location>
        <begin position="43"/>
        <end position="126"/>
    </location>
</feature>
<dbReference type="InterPro" id="IPR007110">
    <property type="entry name" value="Ig-like_dom"/>
</dbReference>
<feature type="domain" description="Ig-like" evidence="10">
    <location>
        <begin position="576"/>
        <end position="661"/>
    </location>
</feature>
<dbReference type="SUPFAM" id="SSF48726">
    <property type="entry name" value="Immunoglobulin"/>
    <property type="match status" value="11"/>
</dbReference>
<reference evidence="11" key="1">
    <citation type="submission" date="2018-05" db="EMBL/GenBank/DDBJ databases">
        <authorList>
            <person name="Datahose"/>
        </authorList>
    </citation>
    <scope>NUCLEOTIDE SEQUENCE</scope>
</reference>
<evidence type="ECO:0000256" key="2">
    <source>
        <dbReference type="ARBA" id="ARBA00004496"/>
    </source>
</evidence>
<dbReference type="Proteomes" id="UP000265100">
    <property type="component" value="Chromosome 23"/>
</dbReference>
<evidence type="ECO:0000256" key="8">
    <source>
        <dbReference type="ARBA" id="ARBA00023242"/>
    </source>
</evidence>
<dbReference type="FunFam" id="2.60.40.10:FF:000707">
    <property type="entry name" value="Obscurin, cytoskeletal calmodulin and titin-interacting RhoGEF"/>
    <property type="match status" value="2"/>
</dbReference>
<accession>A0AAX7UZ66</accession>
<feature type="domain" description="Ig-like" evidence="10">
    <location>
        <begin position="845"/>
        <end position="903"/>
    </location>
</feature>
<evidence type="ECO:0000256" key="3">
    <source>
        <dbReference type="ARBA" id="ARBA00006692"/>
    </source>
</evidence>
<comment type="subcellular location">
    <subcellularLocation>
        <location evidence="2">Cytoplasm</location>
    </subcellularLocation>
    <subcellularLocation>
        <location evidence="1">Nucleus</location>
    </subcellularLocation>
</comment>
<keyword evidence="4" id="KW-0963">Cytoplasm</keyword>
<dbReference type="GO" id="GO:0005737">
    <property type="term" value="C:cytoplasm"/>
    <property type="evidence" value="ECO:0007669"/>
    <property type="project" value="UniProtKB-SubCell"/>
</dbReference>
<dbReference type="GeneTree" id="ENSGT00940000154756"/>
<dbReference type="SMART" id="SM00409">
    <property type="entry name" value="IG"/>
    <property type="match status" value="9"/>
</dbReference>
<keyword evidence="7" id="KW-1015">Disulfide bond</keyword>
<dbReference type="InterPro" id="IPR003599">
    <property type="entry name" value="Ig_sub"/>
</dbReference>
<keyword evidence="12" id="KW-1185">Reference proteome</keyword>
<comment type="similarity">
    <text evidence="3">Belongs to the protein kinase superfamily. CAMK Ser/Thr protein kinase family.</text>
</comment>
<reference evidence="11" key="2">
    <citation type="submission" date="2025-08" db="UniProtKB">
        <authorList>
            <consortium name="Ensembl"/>
        </authorList>
    </citation>
    <scope>IDENTIFICATION</scope>
</reference>
<dbReference type="CDD" id="cd00096">
    <property type="entry name" value="Ig"/>
    <property type="match status" value="1"/>
</dbReference>
<dbReference type="FunFam" id="2.60.40.10:FF:000228">
    <property type="entry name" value="obscurin isoform X4"/>
    <property type="match status" value="2"/>
</dbReference>
<evidence type="ECO:0000256" key="7">
    <source>
        <dbReference type="ARBA" id="ARBA00023157"/>
    </source>
</evidence>
<proteinExistence type="inferred from homology"/>
<keyword evidence="6" id="KW-0677">Repeat</keyword>
<name>A0AAX7UZ66_ASTCA</name>
<feature type="domain" description="Ig-like" evidence="10">
    <location>
        <begin position="309"/>
        <end position="393"/>
    </location>
</feature>
<dbReference type="AlphaFoldDB" id="A0AAX7UZ66"/>
<evidence type="ECO:0000256" key="1">
    <source>
        <dbReference type="ARBA" id="ARBA00004123"/>
    </source>
</evidence>
<dbReference type="InterPro" id="IPR013106">
    <property type="entry name" value="Ig_V-set"/>
</dbReference>
<dbReference type="SMART" id="SM00408">
    <property type="entry name" value="IGc2"/>
    <property type="match status" value="8"/>
</dbReference>
<evidence type="ECO:0000256" key="9">
    <source>
        <dbReference type="ARBA" id="ARBA00023319"/>
    </source>
</evidence>
<dbReference type="InterPro" id="IPR052385">
    <property type="entry name" value="Obscurin/Obscurin-like_Reg"/>
</dbReference>
<dbReference type="PROSITE" id="PS50835">
    <property type="entry name" value="IG_LIKE"/>
    <property type="match status" value="10"/>
</dbReference>
<dbReference type="InterPro" id="IPR013098">
    <property type="entry name" value="Ig_I-set"/>
</dbReference>
<protein>
    <recommendedName>
        <fullName evidence="10">Ig-like domain-containing protein</fullName>
    </recommendedName>
</protein>
<dbReference type="PANTHER" id="PTHR35971">
    <property type="entry name" value="SI:DKEY-31G6.6"/>
    <property type="match status" value="1"/>
</dbReference>
<dbReference type="PANTHER" id="PTHR35971:SF5">
    <property type="entry name" value="OBSCURIN LIKE CYTOSKELETAL ADAPTOR 1"/>
    <property type="match status" value="1"/>
</dbReference>
<dbReference type="InterPro" id="IPR003598">
    <property type="entry name" value="Ig_sub2"/>
</dbReference>
<dbReference type="Ensembl" id="ENSACLT00000057018.1">
    <property type="protein sequence ID" value="ENSACLP00000069836.1"/>
    <property type="gene ID" value="ENSACLG00000036800.1"/>
</dbReference>
<evidence type="ECO:0000259" key="10">
    <source>
        <dbReference type="PROSITE" id="PS50835"/>
    </source>
</evidence>
<organism evidence="11 12">
    <name type="scientific">Astatotilapia calliptera</name>
    <name type="common">Eastern happy</name>
    <name type="synonym">Chromis callipterus</name>
    <dbReference type="NCBI Taxonomy" id="8154"/>
    <lineage>
        <taxon>Eukaryota</taxon>
        <taxon>Metazoa</taxon>
        <taxon>Chordata</taxon>
        <taxon>Craniata</taxon>
        <taxon>Vertebrata</taxon>
        <taxon>Euteleostomi</taxon>
        <taxon>Actinopterygii</taxon>
        <taxon>Neopterygii</taxon>
        <taxon>Teleostei</taxon>
        <taxon>Neoteleostei</taxon>
        <taxon>Acanthomorphata</taxon>
        <taxon>Ovalentaria</taxon>
        <taxon>Cichlomorphae</taxon>
        <taxon>Cichliformes</taxon>
        <taxon>Cichlidae</taxon>
        <taxon>African cichlids</taxon>
        <taxon>Pseudocrenilabrinae</taxon>
        <taxon>Haplochromini</taxon>
        <taxon>Astatotilapia</taxon>
    </lineage>
</organism>
<evidence type="ECO:0000256" key="4">
    <source>
        <dbReference type="ARBA" id="ARBA00022490"/>
    </source>
</evidence>
<feature type="domain" description="Ig-like" evidence="10">
    <location>
        <begin position="755"/>
        <end position="840"/>
    </location>
</feature>
<feature type="domain" description="Ig-like" evidence="10">
    <location>
        <begin position="131"/>
        <end position="213"/>
    </location>
</feature>
<dbReference type="FunFam" id="2.60.40.10:FF:000421">
    <property type="entry name" value="LOW QUALITY PROTEIN: obscurin"/>
    <property type="match status" value="1"/>
</dbReference>
<keyword evidence="5" id="KW-0597">Phosphoprotein</keyword>
<feature type="domain" description="Ig-like" evidence="10">
    <location>
        <begin position="487"/>
        <end position="571"/>
    </location>
</feature>
<dbReference type="InterPro" id="IPR013783">
    <property type="entry name" value="Ig-like_fold"/>
</dbReference>
<dbReference type="SMART" id="SM00406">
    <property type="entry name" value="IGv"/>
    <property type="match status" value="5"/>
</dbReference>
<evidence type="ECO:0000313" key="12">
    <source>
        <dbReference type="Proteomes" id="UP000265100"/>
    </source>
</evidence>
<feature type="domain" description="Ig-like" evidence="10">
    <location>
        <begin position="220"/>
        <end position="304"/>
    </location>
</feature>
<keyword evidence="8" id="KW-0539">Nucleus</keyword>
<dbReference type="Gene3D" id="2.60.40.10">
    <property type="entry name" value="Immunoglobulins"/>
    <property type="match status" value="11"/>
</dbReference>
<sequence>MKQDGRVTKLVINHVEESDAGKYTCKTKDSQSTAELTVVELPPSFKILLANQEVTEGSGVVLRCELTKPASAVEWRRGGELLKNGDKYQMRKKDLQVEMKVADLCVEDSGDYTCICGEQRTTAEIRVNERPIKFLQDLKNIQVQEGGVVTLCCELSQPGVPVQWTKGDTVLSNGDKYQIKQSGCIHELHIRKSLPEDSGTYSCICDEIKSTATTIITAIPVTFKQKLKNQEAVEEGCVTLRCELSKAGVPVEWRKDAQLVKEGEKIQTKQEGRVAEMLIRNVTLADSGEYSCSVGTVVTSADIKVRALPVTFTKEVENLEVREGDGGVFCCELSKPGAPVDWRKGRVILKPGYKYEMKQEGRVTKLIINNVEESDAGKYTCKTTDSQSTAELTVRAPPVTFKTKLRNQQVEEENSLTLSCELSKPGLAVEWRKGEELLRNNFKHQMKNRNSVMELTIKNAQLEDSGLYSCFYGDVKTTANVTITPIPLTFKMGLKNQEAPEGGNVSLRCELSRAGVPVQWWKGEDQLYHGGRYQMTLKGRVAEMTIRNIQPEDVGEYSCAFGEQKTTAEVNVRAAASVFFEKELESQTVVEGKSVLFSCEVSSPNVPVTWKKGNTVVEEGERCIVTKKGPSHTLQIKKLHLEDAGEFSCITRGKKTTAKLIVRERVRIVTELQDKTVTAGEDAVFVCELSHADVSEGVWWLGNSPLQKNEMNQMTCRGRQHRLVLTMTTPEETGTVAFVVGEERTSARLLVVPKPKVLLEEKPKDTVVMEGETATLSCTTSDLTTLVTWKRNHVPLRNGDKYEMRKDGKVNLLLIRDVDPLDTGVYSCDTGDMQSTAKLAVTELPPFFQEELQSVEAEEGASATLYCELSKLGVPVQWKKNSLPLRASRKYEMRQDGCFLQLH</sequence>
<keyword evidence="9" id="KW-0393">Immunoglobulin domain</keyword>
<evidence type="ECO:0000313" key="11">
    <source>
        <dbReference type="Ensembl" id="ENSACLP00000069836.1"/>
    </source>
</evidence>
<dbReference type="Pfam" id="PF07679">
    <property type="entry name" value="I-set"/>
    <property type="match status" value="8"/>
</dbReference>
<dbReference type="FunFam" id="2.60.40.10:FF:000050">
    <property type="entry name" value="Titin isoform B"/>
    <property type="match status" value="2"/>
</dbReference>
<dbReference type="GO" id="GO:0005634">
    <property type="term" value="C:nucleus"/>
    <property type="evidence" value="ECO:0007669"/>
    <property type="project" value="UniProtKB-SubCell"/>
</dbReference>